<dbReference type="Proteomes" id="UP000051936">
    <property type="component" value="Unassembled WGS sequence"/>
</dbReference>
<dbReference type="OrthoDB" id="34459at2"/>
<name>A0A0R3E028_9BRAD</name>
<gene>
    <name evidence="1" type="ORF">AOQ71_15990</name>
</gene>
<comment type="caution">
    <text evidence="1">The sequence shown here is derived from an EMBL/GenBank/DDBJ whole genome shotgun (WGS) entry which is preliminary data.</text>
</comment>
<reference evidence="1 2" key="1">
    <citation type="submission" date="2015-09" db="EMBL/GenBank/DDBJ databases">
        <title>Draft Genome Sequence of Bradyrhizobium manausense Strain BR 3351T, a Novel Symbiotic Nitrogen-Fixing Alphaproteobacterium Isolated from Brazilian Amazon Rain Forest.</title>
        <authorList>
            <person name="De Araujo J.L."/>
            <person name="Zilli J.E."/>
        </authorList>
    </citation>
    <scope>NUCLEOTIDE SEQUENCE [LARGE SCALE GENOMIC DNA]</scope>
    <source>
        <strain evidence="1 2">BR3351</strain>
    </source>
</reference>
<evidence type="ECO:0000313" key="2">
    <source>
        <dbReference type="Proteomes" id="UP000051936"/>
    </source>
</evidence>
<dbReference type="EMBL" id="LJYG01000062">
    <property type="protein sequence ID" value="KRQ12645.1"/>
    <property type="molecule type" value="Genomic_DNA"/>
</dbReference>
<keyword evidence="2" id="KW-1185">Reference proteome</keyword>
<organism evidence="1 2">
    <name type="scientific">Bradyrhizobium manausense</name>
    <dbReference type="NCBI Taxonomy" id="989370"/>
    <lineage>
        <taxon>Bacteria</taxon>
        <taxon>Pseudomonadati</taxon>
        <taxon>Pseudomonadota</taxon>
        <taxon>Alphaproteobacteria</taxon>
        <taxon>Hyphomicrobiales</taxon>
        <taxon>Nitrobacteraceae</taxon>
        <taxon>Bradyrhizobium</taxon>
    </lineage>
</organism>
<proteinExistence type="predicted"/>
<protein>
    <submittedName>
        <fullName evidence="1">Uncharacterized protein</fullName>
    </submittedName>
</protein>
<accession>A0A0R3E028</accession>
<dbReference type="STRING" id="989370.AOQ71_15990"/>
<dbReference type="AlphaFoldDB" id="A0A0R3E028"/>
<evidence type="ECO:0000313" key="1">
    <source>
        <dbReference type="EMBL" id="KRQ12645.1"/>
    </source>
</evidence>
<sequence>MAGLKHPVTPDARYFVVRGKLWRMSDPTLAPGDKARLVKQLMDARRAVKTAKAAGDPEAEAAAHRLVDQAKRGLGERGPVWWKDGTPDFNRHAVKNTPYADWYAGSRRQASDDRNACSQSPAP</sequence>